<sequence>MIWVGIGLIIIGIAFMALVVFLIKPLNNLAGVFSSLQKTTDELPKTVDEITLQATKTMSTSVETLYQVNNQVKELSPLFHIVGDAGRATNQLTTTMVNAVDDMKVNTQNGNDFATRKNLEGFYGALTLGYILFQKNKEMKNEENTINI</sequence>
<evidence type="ECO:0000313" key="2">
    <source>
        <dbReference type="EMBL" id="MFC4025595.1"/>
    </source>
</evidence>
<keyword evidence="3" id="KW-1185">Reference proteome</keyword>
<dbReference type="PANTHER" id="PTHR40070">
    <property type="entry name" value="UPF0478 PROTEIN YTXG"/>
    <property type="match status" value="1"/>
</dbReference>
<dbReference type="Pfam" id="PF06103">
    <property type="entry name" value="DUF948"/>
    <property type="match status" value="1"/>
</dbReference>
<dbReference type="InterPro" id="IPR009293">
    <property type="entry name" value="UPF0478"/>
</dbReference>
<proteinExistence type="predicted"/>
<keyword evidence="1" id="KW-0472">Membrane</keyword>
<dbReference type="PANTHER" id="PTHR40070:SF1">
    <property type="entry name" value="UPF0478 PROTEIN YTXG"/>
    <property type="match status" value="1"/>
</dbReference>
<evidence type="ECO:0000313" key="3">
    <source>
        <dbReference type="Proteomes" id="UP001595772"/>
    </source>
</evidence>
<comment type="caution">
    <text evidence="2">The sequence shown here is derived from an EMBL/GenBank/DDBJ whole genome shotgun (WGS) entry which is preliminary data.</text>
</comment>
<keyword evidence="1" id="KW-0812">Transmembrane</keyword>
<dbReference type="Proteomes" id="UP001595772">
    <property type="component" value="Unassembled WGS sequence"/>
</dbReference>
<organism evidence="2 3">
    <name type="scientific">Oceanobacillus longus</name>
    <dbReference type="NCBI Taxonomy" id="930120"/>
    <lineage>
        <taxon>Bacteria</taxon>
        <taxon>Bacillati</taxon>
        <taxon>Bacillota</taxon>
        <taxon>Bacilli</taxon>
        <taxon>Bacillales</taxon>
        <taxon>Bacillaceae</taxon>
        <taxon>Oceanobacillus</taxon>
    </lineage>
</organism>
<keyword evidence="1" id="KW-1133">Transmembrane helix</keyword>
<evidence type="ECO:0000256" key="1">
    <source>
        <dbReference type="SAM" id="Phobius"/>
    </source>
</evidence>
<protein>
    <submittedName>
        <fullName evidence="2">DUF948 domain-containing protein</fullName>
    </submittedName>
</protein>
<dbReference type="EMBL" id="JBHSAO010000017">
    <property type="protein sequence ID" value="MFC4025595.1"/>
    <property type="molecule type" value="Genomic_DNA"/>
</dbReference>
<accession>A0ABV8H0D8</accession>
<name>A0ABV8H0D8_9BACI</name>
<gene>
    <name evidence="2" type="ORF">ACFOUV_17595</name>
</gene>
<feature type="transmembrane region" description="Helical" evidence="1">
    <location>
        <begin position="6"/>
        <end position="23"/>
    </location>
</feature>
<reference evidence="3" key="1">
    <citation type="journal article" date="2019" name="Int. J. Syst. Evol. Microbiol.">
        <title>The Global Catalogue of Microorganisms (GCM) 10K type strain sequencing project: providing services to taxonomists for standard genome sequencing and annotation.</title>
        <authorList>
            <consortium name="The Broad Institute Genomics Platform"/>
            <consortium name="The Broad Institute Genome Sequencing Center for Infectious Disease"/>
            <person name="Wu L."/>
            <person name="Ma J."/>
        </authorList>
    </citation>
    <scope>NUCLEOTIDE SEQUENCE [LARGE SCALE GENOMIC DNA]</scope>
    <source>
        <strain evidence="3">IBRC-M 10703</strain>
    </source>
</reference>
<dbReference type="RefSeq" id="WP_379498091.1">
    <property type="nucleotide sequence ID" value="NZ_JBHSAO010000017.1"/>
</dbReference>